<feature type="domain" description="Creatinase N-terminal" evidence="5">
    <location>
        <begin position="5"/>
        <end position="117"/>
    </location>
</feature>
<evidence type="ECO:0000256" key="2">
    <source>
        <dbReference type="ARBA" id="ARBA00022801"/>
    </source>
</evidence>
<keyword evidence="1 3" id="KW-0479">Metal-binding</keyword>
<keyword evidence="9" id="KW-1185">Reference proteome</keyword>
<dbReference type="Gene3D" id="3.90.230.10">
    <property type="entry name" value="Creatinase/methionine aminopeptidase superfamily"/>
    <property type="match status" value="1"/>
</dbReference>
<keyword evidence="2" id="KW-0378">Hydrolase</keyword>
<dbReference type="OrthoDB" id="9806388at2"/>
<keyword evidence="7" id="KW-0031">Aminopeptidase</keyword>
<dbReference type="PANTHER" id="PTHR46112:SF3">
    <property type="entry name" value="AMINOPEPTIDASE YPDF"/>
    <property type="match status" value="1"/>
</dbReference>
<organism evidence="6 8">
    <name type="scientific">Dialister pneumosintes</name>
    <dbReference type="NCBI Taxonomy" id="39950"/>
    <lineage>
        <taxon>Bacteria</taxon>
        <taxon>Bacillati</taxon>
        <taxon>Bacillota</taxon>
        <taxon>Negativicutes</taxon>
        <taxon>Veillonellales</taxon>
        <taxon>Veillonellaceae</taxon>
        <taxon>Dialister</taxon>
    </lineage>
</organism>
<reference evidence="8" key="2">
    <citation type="submission" date="2016-08" db="EMBL/GenBank/DDBJ databases">
        <authorList>
            <person name="Holder M.E."/>
            <person name="Ajami N.J."/>
            <person name="Petrosino J.F."/>
        </authorList>
    </citation>
    <scope>NUCLEOTIDE SEQUENCE [LARGE SCALE GENOMIC DNA]</scope>
    <source>
        <strain evidence="8">F0677</strain>
    </source>
</reference>
<dbReference type="EMBL" id="CP017037">
    <property type="protein sequence ID" value="AOH38965.1"/>
    <property type="molecule type" value="Genomic_DNA"/>
</dbReference>
<feature type="domain" description="Peptidase M24" evidence="4">
    <location>
        <begin position="132"/>
        <end position="334"/>
    </location>
</feature>
<proteinExistence type="inferred from homology"/>
<evidence type="ECO:0000313" key="8">
    <source>
        <dbReference type="Proteomes" id="UP000094757"/>
    </source>
</evidence>
<dbReference type="InterPro" id="IPR029149">
    <property type="entry name" value="Creatin/AminoP/Spt16_N"/>
</dbReference>
<evidence type="ECO:0000313" key="6">
    <source>
        <dbReference type="EMBL" id="AOH38965.1"/>
    </source>
</evidence>
<dbReference type="PROSITE" id="PS00491">
    <property type="entry name" value="PROLINE_PEPTIDASE"/>
    <property type="match status" value="1"/>
</dbReference>
<dbReference type="PANTHER" id="PTHR46112">
    <property type="entry name" value="AMINOPEPTIDASE"/>
    <property type="match status" value="1"/>
</dbReference>
<evidence type="ECO:0000259" key="5">
    <source>
        <dbReference type="Pfam" id="PF01321"/>
    </source>
</evidence>
<accession>A0A1B3WDD4</accession>
<name>A0A1B3WDD4_9FIRM</name>
<dbReference type="InterPro" id="IPR001131">
    <property type="entry name" value="Peptidase_M24B_aminopep-P_CS"/>
</dbReference>
<dbReference type="Pfam" id="PF01321">
    <property type="entry name" value="Creatinase_N"/>
    <property type="match status" value="1"/>
</dbReference>
<reference evidence="7 9" key="3">
    <citation type="submission" date="2018-08" db="EMBL/GenBank/DDBJ databases">
        <title>Draft genome sequence of Dialister pneumosintes KCOM 1685.</title>
        <authorList>
            <person name="Kook J.-K."/>
            <person name="Park S.-N."/>
            <person name="Lim Y.K."/>
        </authorList>
    </citation>
    <scope>NUCLEOTIDE SEQUENCE [LARGE SCALE GENOMIC DNA]</scope>
    <source>
        <strain evidence="7 9">KCOM 1685</strain>
    </source>
</reference>
<evidence type="ECO:0000259" key="4">
    <source>
        <dbReference type="Pfam" id="PF00557"/>
    </source>
</evidence>
<dbReference type="AlphaFoldDB" id="A0A1B3WDD4"/>
<evidence type="ECO:0000256" key="3">
    <source>
        <dbReference type="RuleBase" id="RU000590"/>
    </source>
</evidence>
<dbReference type="KEGG" id="dpn:BCB69_02640"/>
<dbReference type="SUPFAM" id="SSF55920">
    <property type="entry name" value="Creatinase/aminopeptidase"/>
    <property type="match status" value="1"/>
</dbReference>
<keyword evidence="7" id="KW-0645">Protease</keyword>
<dbReference type="Proteomes" id="UP000094757">
    <property type="component" value="Chromosome"/>
</dbReference>
<dbReference type="STRING" id="39950.BCB69_02640"/>
<dbReference type="Pfam" id="PF00557">
    <property type="entry name" value="Peptidase_M24"/>
    <property type="match status" value="1"/>
</dbReference>
<reference evidence="6" key="1">
    <citation type="submission" date="2016-08" db="EMBL/GenBank/DDBJ databases">
        <authorList>
            <person name="Seilhamer J.J."/>
        </authorList>
    </citation>
    <scope>NUCLEOTIDE SEQUENCE [LARGE SCALE GENOMIC DNA]</scope>
    <source>
        <strain evidence="6">F0677</strain>
    </source>
</reference>
<dbReference type="InterPro" id="IPR036005">
    <property type="entry name" value="Creatinase/aminopeptidase-like"/>
</dbReference>
<dbReference type="RefSeq" id="WP_069176939.1">
    <property type="nucleotide sequence ID" value="NZ_CP017037.1"/>
</dbReference>
<gene>
    <name evidence="6" type="ORF">BCB69_02640</name>
    <name evidence="7" type="ORF">DX915_00555</name>
</gene>
<dbReference type="GO" id="GO:0004177">
    <property type="term" value="F:aminopeptidase activity"/>
    <property type="evidence" value="ECO:0007669"/>
    <property type="project" value="UniProtKB-KW"/>
</dbReference>
<sequence>MIQQKKIVDFLRNNNLDGVFISKNENCRYITNFTGSDSFLFLTKEQIYLITDSRYTEQAKQELTSVEIIEHKGLIANTIKKLSEKHKIDKLGVEAELTYKMYLSLHKEMSSVQIIVCYPDVFREIKTQDELEKLAKACSISDEGFRCIVPYIKEGKTENELRCMLECAMLELGSEGKSFDTIVASGVRSAMPHGIATDKVINKGELVTFDFGAIYQGYHSDITRTVAIGDISEQLRYIYDSVLGCNEYIESILKAGQKASDIDAKARSYLKERDLDKYFKHSLGHSVGLEIHEKPALSPKDHTLLKCGMTQTVEPGVYIPGIGGVRIEDTVVIEDNGISILTTYPKTFLQM</sequence>
<protein>
    <submittedName>
        <fullName evidence="7">Aminopeptidase P family protein</fullName>
    </submittedName>
    <submittedName>
        <fullName evidence="6">Xaa-Pro dipeptidase</fullName>
    </submittedName>
</protein>
<evidence type="ECO:0000313" key="7">
    <source>
        <dbReference type="EMBL" id="RID94070.1"/>
    </source>
</evidence>
<dbReference type="SUPFAM" id="SSF53092">
    <property type="entry name" value="Creatinase/prolidase N-terminal domain"/>
    <property type="match status" value="1"/>
</dbReference>
<evidence type="ECO:0000313" key="9">
    <source>
        <dbReference type="Proteomes" id="UP000266262"/>
    </source>
</evidence>
<comment type="similarity">
    <text evidence="3">Belongs to the peptidase M24B family.</text>
</comment>
<dbReference type="Proteomes" id="UP000266262">
    <property type="component" value="Unassembled WGS sequence"/>
</dbReference>
<evidence type="ECO:0000256" key="1">
    <source>
        <dbReference type="ARBA" id="ARBA00022723"/>
    </source>
</evidence>
<dbReference type="EMBL" id="QWKU01000001">
    <property type="protein sequence ID" value="RID94070.1"/>
    <property type="molecule type" value="Genomic_DNA"/>
</dbReference>
<dbReference type="InterPro" id="IPR050659">
    <property type="entry name" value="Peptidase_M24B"/>
</dbReference>
<dbReference type="GO" id="GO:0046872">
    <property type="term" value="F:metal ion binding"/>
    <property type="evidence" value="ECO:0007669"/>
    <property type="project" value="UniProtKB-KW"/>
</dbReference>
<dbReference type="InterPro" id="IPR000587">
    <property type="entry name" value="Creatinase_N"/>
</dbReference>
<dbReference type="CDD" id="cd01092">
    <property type="entry name" value="APP-like"/>
    <property type="match status" value="1"/>
</dbReference>
<dbReference type="Gene3D" id="3.40.350.10">
    <property type="entry name" value="Creatinase/prolidase N-terminal domain"/>
    <property type="match status" value="1"/>
</dbReference>
<dbReference type="InterPro" id="IPR000994">
    <property type="entry name" value="Pept_M24"/>
</dbReference>